<evidence type="ECO:0000313" key="7">
    <source>
        <dbReference type="Proteomes" id="UP000198994"/>
    </source>
</evidence>
<sequence length="386" mass="40381">MTRLHRRQALRLIAGATGATLATPAIIRAQTPSELKIGGMLPLSGPAAIEGHQVLKGLEFAVKEANAAGGALDREIVLMVEDDEANTTRGVIAVRKLIETDKVPFIVGTYASAVVIATMQITKEYGVPLLSGGSTSVAATDANEPGNPWFFRSWPSSVDQGLDTANAITGRFGAKTVAIIHDSGSYGYSLGDQVEQVVKDNGGEILSRDTYNAGEQDFTTLLTRIRSEKPDAVYIGGWAGDGAMIVRQATEVGLRTQFVGSGSMVSDDFIELAGPASEGFAVATLYEPSTPNVYGAEFGKRFEAEVGQAAGTLNSLGFDSTSIGIEAVRRTGGTDSKAVRDMIATGLADFPIVQGPEGATAAFDAKGSVDFPNFIAVIKDGVRTLA</sequence>
<reference evidence="7" key="1">
    <citation type="submission" date="2016-10" db="EMBL/GenBank/DDBJ databases">
        <authorList>
            <person name="Varghese N."/>
            <person name="Submissions S."/>
        </authorList>
    </citation>
    <scope>NUCLEOTIDE SEQUENCE [LARGE SCALE GENOMIC DNA]</scope>
    <source>
        <strain evidence="7">DSM 10146</strain>
    </source>
</reference>
<dbReference type="PANTHER" id="PTHR30483:SF6">
    <property type="entry name" value="PERIPLASMIC BINDING PROTEIN OF ABC TRANSPORTER FOR NATURAL AMINO ACIDS"/>
    <property type="match status" value="1"/>
</dbReference>
<proteinExistence type="inferred from homology"/>
<dbReference type="AlphaFoldDB" id="A0A1G7F5Z1"/>
<dbReference type="InterPro" id="IPR028082">
    <property type="entry name" value="Peripla_BP_I"/>
</dbReference>
<keyword evidence="3" id="KW-0732">Signal</keyword>
<comment type="similarity">
    <text evidence="1">Belongs to the leucine-binding protein family.</text>
</comment>
<evidence type="ECO:0000259" key="5">
    <source>
        <dbReference type="Pfam" id="PF13458"/>
    </source>
</evidence>
<dbReference type="GO" id="GO:0006865">
    <property type="term" value="P:amino acid transport"/>
    <property type="evidence" value="ECO:0007669"/>
    <property type="project" value="UniProtKB-KW"/>
</dbReference>
<evidence type="ECO:0000256" key="2">
    <source>
        <dbReference type="ARBA" id="ARBA00022448"/>
    </source>
</evidence>
<dbReference type="PRINTS" id="PR00337">
    <property type="entry name" value="LEUILEVALBP"/>
</dbReference>
<dbReference type="Gene3D" id="3.40.50.2300">
    <property type="match status" value="2"/>
</dbReference>
<dbReference type="Proteomes" id="UP000198994">
    <property type="component" value="Unassembled WGS sequence"/>
</dbReference>
<dbReference type="RefSeq" id="WP_165617076.1">
    <property type="nucleotide sequence ID" value="NZ_FNAV01000006.1"/>
</dbReference>
<dbReference type="Pfam" id="PF13458">
    <property type="entry name" value="Peripla_BP_6"/>
    <property type="match status" value="1"/>
</dbReference>
<dbReference type="STRING" id="282683.SAMN04488105_106283"/>
<accession>A0A1G7F5Z1</accession>
<name>A0A1G7F5Z1_9RHOB</name>
<keyword evidence="2" id="KW-0813">Transport</keyword>
<protein>
    <submittedName>
        <fullName evidence="6">Branched-chain amino acid transport system substrate-binding protein</fullName>
    </submittedName>
</protein>
<dbReference type="InterPro" id="IPR000709">
    <property type="entry name" value="Leu_Ile_Val-bd"/>
</dbReference>
<dbReference type="InterPro" id="IPR028081">
    <property type="entry name" value="Leu-bd"/>
</dbReference>
<dbReference type="EMBL" id="FNAV01000006">
    <property type="protein sequence ID" value="SDE71196.1"/>
    <property type="molecule type" value="Genomic_DNA"/>
</dbReference>
<evidence type="ECO:0000256" key="3">
    <source>
        <dbReference type="ARBA" id="ARBA00022729"/>
    </source>
</evidence>
<evidence type="ECO:0000256" key="1">
    <source>
        <dbReference type="ARBA" id="ARBA00010062"/>
    </source>
</evidence>
<dbReference type="PANTHER" id="PTHR30483">
    <property type="entry name" value="LEUCINE-SPECIFIC-BINDING PROTEIN"/>
    <property type="match status" value="1"/>
</dbReference>
<keyword evidence="7" id="KW-1185">Reference proteome</keyword>
<evidence type="ECO:0000313" key="6">
    <source>
        <dbReference type="EMBL" id="SDE71196.1"/>
    </source>
</evidence>
<feature type="domain" description="Leucine-binding protein" evidence="5">
    <location>
        <begin position="35"/>
        <end position="380"/>
    </location>
</feature>
<gene>
    <name evidence="6" type="ORF">SAMN04488105_106283</name>
</gene>
<dbReference type="InterPro" id="IPR051010">
    <property type="entry name" value="BCAA_transport"/>
</dbReference>
<keyword evidence="4" id="KW-0029">Amino-acid transport</keyword>
<dbReference type="SUPFAM" id="SSF53822">
    <property type="entry name" value="Periplasmic binding protein-like I"/>
    <property type="match status" value="1"/>
</dbReference>
<evidence type="ECO:0000256" key="4">
    <source>
        <dbReference type="ARBA" id="ARBA00022970"/>
    </source>
</evidence>
<organism evidence="6 7">
    <name type="scientific">Salipiger thiooxidans</name>
    <dbReference type="NCBI Taxonomy" id="282683"/>
    <lineage>
        <taxon>Bacteria</taxon>
        <taxon>Pseudomonadati</taxon>
        <taxon>Pseudomonadota</taxon>
        <taxon>Alphaproteobacteria</taxon>
        <taxon>Rhodobacterales</taxon>
        <taxon>Roseobacteraceae</taxon>
        <taxon>Salipiger</taxon>
    </lineage>
</organism>